<dbReference type="Pfam" id="PF08245">
    <property type="entry name" value="Mur_ligase_M"/>
    <property type="match status" value="1"/>
</dbReference>
<feature type="domain" description="Mur ligase C-terminal" evidence="10">
    <location>
        <begin position="291"/>
        <end position="417"/>
    </location>
</feature>
<accession>A0A1F6EHT0</accession>
<dbReference type="AlphaFoldDB" id="A0A1F6EHT0"/>
<evidence type="ECO:0000259" key="9">
    <source>
        <dbReference type="Pfam" id="PF01225"/>
    </source>
</evidence>
<evidence type="ECO:0000256" key="2">
    <source>
        <dbReference type="ARBA" id="ARBA00022618"/>
    </source>
</evidence>
<dbReference type="InterPro" id="IPR050061">
    <property type="entry name" value="MurCDEF_pg_biosynth"/>
</dbReference>
<evidence type="ECO:0000256" key="3">
    <source>
        <dbReference type="ARBA" id="ARBA00022741"/>
    </source>
</evidence>
<dbReference type="InterPro" id="IPR004101">
    <property type="entry name" value="Mur_ligase_C"/>
</dbReference>
<evidence type="ECO:0000259" key="10">
    <source>
        <dbReference type="Pfam" id="PF02875"/>
    </source>
</evidence>
<gene>
    <name evidence="12" type="ORF">A3A38_01770</name>
</gene>
<name>A0A1F6EHT0_9BACT</name>
<feature type="domain" description="Mur ligase central" evidence="11">
    <location>
        <begin position="111"/>
        <end position="245"/>
    </location>
</feature>
<keyword evidence="2" id="KW-0132">Cell division</keyword>
<reference evidence="12 13" key="1">
    <citation type="journal article" date="2016" name="Nat. Commun.">
        <title>Thousands of microbial genomes shed light on interconnected biogeochemical processes in an aquifer system.</title>
        <authorList>
            <person name="Anantharaman K."/>
            <person name="Brown C.T."/>
            <person name="Hug L.A."/>
            <person name="Sharon I."/>
            <person name="Castelle C.J."/>
            <person name="Probst A.J."/>
            <person name="Thomas B.C."/>
            <person name="Singh A."/>
            <person name="Wilkins M.J."/>
            <person name="Karaoz U."/>
            <person name="Brodie E.L."/>
            <person name="Williams K.H."/>
            <person name="Hubbard S.S."/>
            <person name="Banfield J.F."/>
        </authorList>
    </citation>
    <scope>NUCLEOTIDE SEQUENCE [LARGE SCALE GENOMIC DNA]</scope>
</reference>
<dbReference type="InterPro" id="IPR036615">
    <property type="entry name" value="Mur_ligase_C_dom_sf"/>
</dbReference>
<dbReference type="PANTHER" id="PTHR43445">
    <property type="entry name" value="UDP-N-ACETYLMURAMATE--L-ALANINE LIGASE-RELATED"/>
    <property type="match status" value="1"/>
</dbReference>
<dbReference type="Pfam" id="PF01225">
    <property type="entry name" value="Mur_ligase"/>
    <property type="match status" value="1"/>
</dbReference>
<proteinExistence type="predicted"/>
<dbReference type="SUPFAM" id="SSF53623">
    <property type="entry name" value="MurD-like peptide ligases, catalytic domain"/>
    <property type="match status" value="1"/>
</dbReference>
<evidence type="ECO:0000256" key="7">
    <source>
        <dbReference type="ARBA" id="ARBA00023306"/>
    </source>
</evidence>
<dbReference type="GO" id="GO:0016881">
    <property type="term" value="F:acid-amino acid ligase activity"/>
    <property type="evidence" value="ECO:0007669"/>
    <property type="project" value="InterPro"/>
</dbReference>
<keyword evidence="5" id="KW-0133">Cell shape</keyword>
<dbReference type="GO" id="GO:0071555">
    <property type="term" value="P:cell wall organization"/>
    <property type="evidence" value="ECO:0007669"/>
    <property type="project" value="UniProtKB-KW"/>
</dbReference>
<evidence type="ECO:0000259" key="11">
    <source>
        <dbReference type="Pfam" id="PF08245"/>
    </source>
</evidence>
<feature type="domain" description="Mur ligase N-terminal catalytic" evidence="9">
    <location>
        <begin position="7"/>
        <end position="104"/>
    </location>
</feature>
<protein>
    <recommendedName>
        <fullName evidence="14">UDP-N-acetylmuramate--L-alanine ligase</fullName>
    </recommendedName>
</protein>
<keyword evidence="1" id="KW-0436">Ligase</keyword>
<evidence type="ECO:0000313" key="13">
    <source>
        <dbReference type="Proteomes" id="UP000177306"/>
    </source>
</evidence>
<dbReference type="Gene3D" id="3.40.50.720">
    <property type="entry name" value="NAD(P)-binding Rossmann-like Domain"/>
    <property type="match status" value="1"/>
</dbReference>
<organism evidence="12 13">
    <name type="scientific">Candidatus Kaiserbacteria bacterium RIFCSPLOWO2_01_FULL_53_17</name>
    <dbReference type="NCBI Taxonomy" id="1798511"/>
    <lineage>
        <taxon>Bacteria</taxon>
        <taxon>Candidatus Kaiseribacteriota</taxon>
    </lineage>
</organism>
<evidence type="ECO:0000256" key="1">
    <source>
        <dbReference type="ARBA" id="ARBA00022598"/>
    </source>
</evidence>
<evidence type="ECO:0000256" key="6">
    <source>
        <dbReference type="ARBA" id="ARBA00022984"/>
    </source>
</evidence>
<dbReference type="CDD" id="cd01983">
    <property type="entry name" value="SIMIBI"/>
    <property type="match status" value="1"/>
</dbReference>
<keyword evidence="7" id="KW-0131">Cell cycle</keyword>
<keyword evidence="4" id="KW-0067">ATP-binding</keyword>
<dbReference type="GO" id="GO:0009252">
    <property type="term" value="P:peptidoglycan biosynthetic process"/>
    <property type="evidence" value="ECO:0007669"/>
    <property type="project" value="UniProtKB-KW"/>
</dbReference>
<dbReference type="GO" id="GO:0051301">
    <property type="term" value="P:cell division"/>
    <property type="evidence" value="ECO:0007669"/>
    <property type="project" value="UniProtKB-KW"/>
</dbReference>
<keyword evidence="8" id="KW-0961">Cell wall biogenesis/degradation</keyword>
<evidence type="ECO:0008006" key="14">
    <source>
        <dbReference type="Google" id="ProtNLM"/>
    </source>
</evidence>
<dbReference type="InterPro" id="IPR000713">
    <property type="entry name" value="Mur_ligase_N"/>
</dbReference>
<keyword evidence="6" id="KW-0573">Peptidoglycan synthesis</keyword>
<dbReference type="InterPro" id="IPR013221">
    <property type="entry name" value="Mur_ligase_cen"/>
</dbReference>
<dbReference type="GO" id="GO:0008360">
    <property type="term" value="P:regulation of cell shape"/>
    <property type="evidence" value="ECO:0007669"/>
    <property type="project" value="UniProtKB-KW"/>
</dbReference>
<evidence type="ECO:0000256" key="5">
    <source>
        <dbReference type="ARBA" id="ARBA00022960"/>
    </source>
</evidence>
<dbReference type="Pfam" id="PF02875">
    <property type="entry name" value="Mur_ligase_C"/>
    <property type="match status" value="1"/>
</dbReference>
<dbReference type="SUPFAM" id="SSF51984">
    <property type="entry name" value="MurCD N-terminal domain"/>
    <property type="match status" value="1"/>
</dbReference>
<evidence type="ECO:0000256" key="4">
    <source>
        <dbReference type="ARBA" id="ARBA00022840"/>
    </source>
</evidence>
<dbReference type="GO" id="GO:0005524">
    <property type="term" value="F:ATP binding"/>
    <property type="evidence" value="ECO:0007669"/>
    <property type="project" value="UniProtKB-KW"/>
</dbReference>
<comment type="caution">
    <text evidence="12">The sequence shown here is derived from an EMBL/GenBank/DDBJ whole genome shotgun (WGS) entry which is preliminary data.</text>
</comment>
<dbReference type="EMBL" id="MFLY01000006">
    <property type="protein sequence ID" value="OGG73201.1"/>
    <property type="molecule type" value="Genomic_DNA"/>
</dbReference>
<sequence>MSKIPQKIYMVGIGGIGMSALAQMLVSRGHAVSGSDREESPTTVLLQKNGIRVFIGHDTLFVPTDTELLVYSDAVPAESPERIRAHDLKIKQISYFEVLGTLSQSMRTIAVSGTHGKTTVTGMLAAILKAAGKDPTAIVGSIVRDFPGQAGGSNFLPGRKDLLVVEACEYRNHLLELSPEILVITNIELDHTDFFPSLLALQDTFHQAARRVPAHGLIITDPKDPNIASVLDRVSAKVFDYTIEEVPEIPQLGEFNRANARAAKCAAKVAFPNISDEVINAILKDFKGSWRRFEYKGETPKGALVYDDYAHHPTAVRKTIEAARQKFPEKRIVVAFHPHLHSRTETFLQEFADALDTADRAIVAPIYEARTEKNHTVSNYSLAEAGDHVEALDSFDDIRDALLQEPEGTLIITMGAGDIYKVAEQLVLNEVVK</sequence>
<dbReference type="SUPFAM" id="SSF53244">
    <property type="entry name" value="MurD-like peptide ligases, peptide-binding domain"/>
    <property type="match status" value="1"/>
</dbReference>
<evidence type="ECO:0000313" key="12">
    <source>
        <dbReference type="EMBL" id="OGG73201.1"/>
    </source>
</evidence>
<dbReference type="InterPro" id="IPR036565">
    <property type="entry name" value="Mur-like_cat_sf"/>
</dbReference>
<keyword evidence="3" id="KW-0547">Nucleotide-binding</keyword>
<dbReference type="Proteomes" id="UP000177306">
    <property type="component" value="Unassembled WGS sequence"/>
</dbReference>
<dbReference type="PANTHER" id="PTHR43445:SF3">
    <property type="entry name" value="UDP-N-ACETYLMURAMATE--L-ALANINE LIGASE"/>
    <property type="match status" value="1"/>
</dbReference>
<evidence type="ECO:0000256" key="8">
    <source>
        <dbReference type="ARBA" id="ARBA00023316"/>
    </source>
</evidence>
<dbReference type="Gene3D" id="3.90.190.20">
    <property type="entry name" value="Mur ligase, C-terminal domain"/>
    <property type="match status" value="1"/>
</dbReference>
<dbReference type="Gene3D" id="3.40.1190.10">
    <property type="entry name" value="Mur-like, catalytic domain"/>
    <property type="match status" value="1"/>
</dbReference>